<protein>
    <recommendedName>
        <fullName evidence="3">CYTH domain-containing protein</fullName>
    </recommendedName>
</protein>
<evidence type="ECO:0000313" key="2">
    <source>
        <dbReference type="Proteomes" id="UP000194577"/>
    </source>
</evidence>
<dbReference type="RefSeq" id="WP_086614710.1">
    <property type="nucleotide sequence ID" value="NZ_MTPX02000039.1"/>
</dbReference>
<dbReference type="EMBL" id="MTPX02000039">
    <property type="protein sequence ID" value="PHP52861.1"/>
    <property type="molecule type" value="Genomic_DNA"/>
</dbReference>
<reference evidence="1 2" key="1">
    <citation type="submission" date="2017-10" db="EMBL/GenBank/DDBJ databases">
        <title>Draft genome sequence of cellulolytic Actinomyces sp CtC72 isolated from cattle rumen fluid.</title>
        <authorList>
            <person name="Joshi A.J."/>
            <person name="Vasudevan G."/>
            <person name="Lanjekar V.B."/>
            <person name="Hivarkar S."/>
            <person name="Engineer A."/>
            <person name="Pore S.D."/>
            <person name="Dhakephalkar P.K."/>
            <person name="Dagar S."/>
        </authorList>
    </citation>
    <scope>NUCLEOTIDE SEQUENCE [LARGE SCALE GENOMIC DNA]</scope>
    <source>
        <strain evidence="2">CtC72</strain>
    </source>
</reference>
<dbReference type="Proteomes" id="UP000194577">
    <property type="component" value="Unassembled WGS sequence"/>
</dbReference>
<proteinExistence type="predicted"/>
<comment type="caution">
    <text evidence="1">The sequence shown here is derived from an EMBL/GenBank/DDBJ whole genome shotgun (WGS) entry which is preliminary data.</text>
</comment>
<gene>
    <name evidence="1" type="ORF">BW737_006185</name>
</gene>
<keyword evidence="2" id="KW-1185">Reference proteome</keyword>
<organism evidence="1 2">
    <name type="scientific">Actinomyces ruminis</name>
    <dbReference type="NCBI Taxonomy" id="1937003"/>
    <lineage>
        <taxon>Bacteria</taxon>
        <taxon>Bacillati</taxon>
        <taxon>Actinomycetota</taxon>
        <taxon>Actinomycetes</taxon>
        <taxon>Actinomycetales</taxon>
        <taxon>Actinomycetaceae</taxon>
        <taxon>Actinomyces</taxon>
    </lineage>
</organism>
<name>A0ABX4MC06_9ACTO</name>
<sequence length="187" mass="20651">MPEVLKMPELQGAFWAVRTLESATLPEVLSHARAHLRNAQGIAYTTSKAYSVTGLGEDAALLTLDDGQQRRVPLETVYELRLWTAVPAEQSDSDSTTAERVLAHEIRWVNGCGSAEVRVFHPDGARAEGSKECLVLHNQYLQHGATLPSQKPQVMTCIEVFAEEPVYGNTVFTDELFTGRWGNNGRV</sequence>
<evidence type="ECO:0008006" key="3">
    <source>
        <dbReference type="Google" id="ProtNLM"/>
    </source>
</evidence>
<evidence type="ECO:0000313" key="1">
    <source>
        <dbReference type="EMBL" id="PHP52861.1"/>
    </source>
</evidence>
<accession>A0ABX4MC06</accession>